<evidence type="ECO:0000313" key="4">
    <source>
        <dbReference type="Proteomes" id="UP000322873"/>
    </source>
</evidence>
<evidence type="ECO:0000256" key="2">
    <source>
        <dbReference type="SAM" id="SignalP"/>
    </source>
</evidence>
<feature type="region of interest" description="Disordered" evidence="1">
    <location>
        <begin position="86"/>
        <end position="136"/>
    </location>
</feature>
<evidence type="ECO:0000256" key="1">
    <source>
        <dbReference type="SAM" id="MobiDB-lite"/>
    </source>
</evidence>
<feature type="signal peptide" evidence="2">
    <location>
        <begin position="1"/>
        <end position="25"/>
    </location>
</feature>
<dbReference type="AlphaFoldDB" id="A0A5M9J6S8"/>
<comment type="caution">
    <text evidence="3">The sequence shown here is derived from an EMBL/GenBank/DDBJ whole genome shotgun (WGS) entry which is preliminary data.</text>
</comment>
<dbReference type="VEuPathDB" id="FungiDB:MFRU_062g00230"/>
<reference evidence="3 4" key="1">
    <citation type="submission" date="2019-06" db="EMBL/GenBank/DDBJ databases">
        <title>Genome Sequence of the Brown Rot Fungal Pathogen Monilinia fructicola.</title>
        <authorList>
            <person name="De Miccolis Angelini R.M."/>
            <person name="Landi L."/>
            <person name="Abate D."/>
            <person name="Pollastro S."/>
            <person name="Romanazzi G."/>
            <person name="Faretra F."/>
        </authorList>
    </citation>
    <scope>NUCLEOTIDE SEQUENCE [LARGE SCALE GENOMIC DNA]</scope>
    <source>
        <strain evidence="3 4">Mfrc123</strain>
    </source>
</reference>
<dbReference type="Proteomes" id="UP000322873">
    <property type="component" value="Unassembled WGS sequence"/>
</dbReference>
<sequence>MYTPSINTVLAMGLLFSAPLISGLALPSIEQDSIASTDIEFITARGIAAHDIAARNIAALMTRHRTEAQNGAEKGVAGGRESANATIVGNDNKAGNSTAKAGKKGKAGKNGRAQMLGEREARYTERAPATTTRSKSQPGRLIILAATLEESSAKQYLNWIVWRKVEGGMNWWMLV</sequence>
<organism evidence="3 4">
    <name type="scientific">Monilinia fructicola</name>
    <name type="common">Brown rot fungus</name>
    <name type="synonym">Ciboria fructicola</name>
    <dbReference type="NCBI Taxonomy" id="38448"/>
    <lineage>
        <taxon>Eukaryota</taxon>
        <taxon>Fungi</taxon>
        <taxon>Dikarya</taxon>
        <taxon>Ascomycota</taxon>
        <taxon>Pezizomycotina</taxon>
        <taxon>Leotiomycetes</taxon>
        <taxon>Helotiales</taxon>
        <taxon>Sclerotiniaceae</taxon>
        <taxon>Monilinia</taxon>
    </lineage>
</organism>
<protein>
    <submittedName>
        <fullName evidence="3">Uncharacterized protein</fullName>
    </submittedName>
</protein>
<proteinExistence type="predicted"/>
<feature type="chain" id="PRO_5024286969" evidence="2">
    <location>
        <begin position="26"/>
        <end position="175"/>
    </location>
</feature>
<name>A0A5M9J6S8_MONFR</name>
<dbReference type="EMBL" id="VICG01000016">
    <property type="protein sequence ID" value="KAA8563933.1"/>
    <property type="molecule type" value="Genomic_DNA"/>
</dbReference>
<evidence type="ECO:0000313" key="3">
    <source>
        <dbReference type="EMBL" id="KAA8563933.1"/>
    </source>
</evidence>
<gene>
    <name evidence="3" type="ORF">EYC84_011939</name>
</gene>
<keyword evidence="2" id="KW-0732">Signal</keyword>
<accession>A0A5M9J6S8</accession>
<keyword evidence="4" id="KW-1185">Reference proteome</keyword>